<evidence type="ECO:0000313" key="1">
    <source>
        <dbReference type="EMBL" id="QBK93217.1"/>
    </source>
</evidence>
<gene>
    <name evidence="1" type="ORF">LCPAC403_03510</name>
</gene>
<name>A0A481ZBQ3_9VIRU</name>
<accession>A0A481ZBQ3</accession>
<proteinExistence type="predicted"/>
<sequence length="26" mass="3242">MEYGRQLEHVIVERDMDGREFEKINF</sequence>
<dbReference type="EMBL" id="MK500591">
    <property type="protein sequence ID" value="QBK93217.1"/>
    <property type="molecule type" value="Genomic_DNA"/>
</dbReference>
<reference evidence="1" key="1">
    <citation type="journal article" date="2019" name="MBio">
        <title>Virus Genomes from Deep Sea Sediments Expand the Ocean Megavirome and Support Independent Origins of Viral Gigantism.</title>
        <authorList>
            <person name="Backstrom D."/>
            <person name="Yutin N."/>
            <person name="Jorgensen S.L."/>
            <person name="Dharamshi J."/>
            <person name="Homa F."/>
            <person name="Zaremba-Niedwiedzka K."/>
            <person name="Spang A."/>
            <person name="Wolf Y.I."/>
            <person name="Koonin E.V."/>
            <person name="Ettema T.J."/>
        </authorList>
    </citation>
    <scope>NUCLEOTIDE SEQUENCE</scope>
</reference>
<organism evidence="1">
    <name type="scientific">Pithovirus LCPAC403</name>
    <dbReference type="NCBI Taxonomy" id="2506596"/>
    <lineage>
        <taxon>Viruses</taxon>
        <taxon>Pithoviruses</taxon>
    </lineage>
</organism>
<protein>
    <submittedName>
        <fullName evidence="1">Uncharacterized protein</fullName>
    </submittedName>
</protein>